<dbReference type="GO" id="GO:0004672">
    <property type="term" value="F:protein kinase activity"/>
    <property type="evidence" value="ECO:0007669"/>
    <property type="project" value="InterPro"/>
</dbReference>
<dbReference type="AlphaFoldDB" id="A0A804KTR7"/>
<protein>
    <submittedName>
        <fullName evidence="3">(wild Malaysian banana) hypothetical protein</fullName>
    </submittedName>
</protein>
<dbReference type="InterPro" id="IPR000719">
    <property type="entry name" value="Prot_kinase_dom"/>
</dbReference>
<dbReference type="PROSITE" id="PS50011">
    <property type="entry name" value="PROTEIN_KINASE_DOM"/>
    <property type="match status" value="1"/>
</dbReference>
<evidence type="ECO:0000256" key="1">
    <source>
        <dbReference type="SAM" id="MobiDB-lite"/>
    </source>
</evidence>
<dbReference type="OrthoDB" id="4062651at2759"/>
<dbReference type="KEGG" id="mus:104000187"/>
<proteinExistence type="predicted"/>
<dbReference type="PANTHER" id="PTHR46863">
    <property type="entry name" value="OS09G0572100 PROTEIN"/>
    <property type="match status" value="1"/>
</dbReference>
<dbReference type="InterPro" id="IPR011009">
    <property type="entry name" value="Kinase-like_dom_sf"/>
</dbReference>
<feature type="compositionally biased region" description="Low complexity" evidence="1">
    <location>
        <begin position="19"/>
        <end position="36"/>
    </location>
</feature>
<feature type="compositionally biased region" description="Low complexity" evidence="1">
    <location>
        <begin position="43"/>
        <end position="65"/>
    </location>
</feature>
<feature type="region of interest" description="Disordered" evidence="1">
    <location>
        <begin position="253"/>
        <end position="279"/>
    </location>
</feature>
<feature type="domain" description="Protein kinase" evidence="2">
    <location>
        <begin position="98"/>
        <end position="413"/>
    </location>
</feature>
<feature type="region of interest" description="Disordered" evidence="1">
    <location>
        <begin position="1"/>
        <end position="65"/>
    </location>
</feature>
<sequence>MCKSKAAVLAVPPRHRSNFKSSSAASPSGGVSNGSNNRRRRLPPTSTSSGNSSATKPSSSSDASASASSSALSLVSLRGALHEAPAIYPFPELCAVTKNFLAKRLPGASSSAWRCTLRGRDAVVIQRPLRRRSRDLPSRLADLGRSHHGSLARLLGASTSGDNVYLVYEFVPGASLANCLRNPRNSGFTPLASWVSRVQVAADVAQGLEYIHCHSSAVAGVHNRVKSSAIIVTQPDLRAKICHFGAADLAGELPDPSADEADITSISSPPTRKGSGERQIQIEGTRGYMAPELLADGAVSRSSDVFALGVLLLELVSGEEPLKYLHDKERKVFEVVSLVDTAREAVGGEGDGKEEEEERRGRVRQWVDRRLRDSFPVEAADKLITVALRCVDAEAAARPDMTWVAGKVSKLYLESTVWAERVSVPTDLSVSIAPR</sequence>
<name>A0A804KTR7_MUSAM</name>
<reference evidence="3" key="1">
    <citation type="submission" date="2021-03" db="EMBL/GenBank/DDBJ databases">
        <authorList>
            <consortium name="Genoscope - CEA"/>
            <person name="William W."/>
        </authorList>
    </citation>
    <scope>NUCLEOTIDE SEQUENCE</scope>
    <source>
        <strain evidence="3">Doubled-haploid Pahang</strain>
    </source>
</reference>
<dbReference type="PANTHER" id="PTHR46863:SF1">
    <property type="entry name" value="PROTEIN KINASE SUPERFAMILY PROTEIN"/>
    <property type="match status" value="1"/>
</dbReference>
<dbReference type="Gramene" id="Ma10_t07750.1">
    <property type="protein sequence ID" value="Ma10_p07750.1"/>
    <property type="gene ID" value="Ma10_g07750"/>
</dbReference>
<evidence type="ECO:0000313" key="3">
    <source>
        <dbReference type="EMBL" id="CAG1852861.1"/>
    </source>
</evidence>
<evidence type="ECO:0000259" key="2">
    <source>
        <dbReference type="PROSITE" id="PS50011"/>
    </source>
</evidence>
<dbReference type="Gene3D" id="1.10.510.10">
    <property type="entry name" value="Transferase(Phosphotransferase) domain 1"/>
    <property type="match status" value="1"/>
</dbReference>
<dbReference type="InParanoid" id="A0A804KTR7"/>
<dbReference type="FunCoup" id="A0A804KTR7">
    <property type="interactions" value="3102"/>
</dbReference>
<gene>
    <name evidence="3" type="ORF">GSMUA_310870.1</name>
</gene>
<reference evidence="4" key="2">
    <citation type="submission" date="2021-05" db="UniProtKB">
        <authorList>
            <consortium name="EnsemblPlants"/>
        </authorList>
    </citation>
    <scope>IDENTIFICATION</scope>
    <source>
        <strain evidence="4">subsp. malaccensis</strain>
    </source>
</reference>
<dbReference type="Pfam" id="PF00069">
    <property type="entry name" value="Pkinase"/>
    <property type="match status" value="1"/>
</dbReference>
<dbReference type="SUPFAM" id="SSF56112">
    <property type="entry name" value="Protein kinase-like (PK-like)"/>
    <property type="match status" value="1"/>
</dbReference>
<evidence type="ECO:0000313" key="4">
    <source>
        <dbReference type="EnsemblPlants" id="Ma10_p07750.1"/>
    </source>
</evidence>
<dbReference type="OMA" id="CCEAHIL"/>
<keyword evidence="5" id="KW-1185">Reference proteome</keyword>
<dbReference type="EnsemblPlants" id="Ma10_t07750.1">
    <property type="protein sequence ID" value="Ma10_p07750.1"/>
    <property type="gene ID" value="Ma10_g07750"/>
</dbReference>
<dbReference type="Proteomes" id="UP000012960">
    <property type="component" value="Unplaced"/>
</dbReference>
<accession>A0A804KTR7</accession>
<evidence type="ECO:0000313" key="5">
    <source>
        <dbReference type="Proteomes" id="UP000012960"/>
    </source>
</evidence>
<organism evidence="4 5">
    <name type="scientific">Musa acuminata subsp. malaccensis</name>
    <name type="common">Wild banana</name>
    <name type="synonym">Musa malaccensis</name>
    <dbReference type="NCBI Taxonomy" id="214687"/>
    <lineage>
        <taxon>Eukaryota</taxon>
        <taxon>Viridiplantae</taxon>
        <taxon>Streptophyta</taxon>
        <taxon>Embryophyta</taxon>
        <taxon>Tracheophyta</taxon>
        <taxon>Spermatophyta</taxon>
        <taxon>Magnoliopsida</taxon>
        <taxon>Liliopsida</taxon>
        <taxon>Zingiberales</taxon>
        <taxon>Musaceae</taxon>
        <taxon>Musa</taxon>
    </lineage>
</organism>
<dbReference type="EMBL" id="HG996476">
    <property type="protein sequence ID" value="CAG1852861.1"/>
    <property type="molecule type" value="Genomic_DNA"/>
</dbReference>
<dbReference type="GO" id="GO:0005524">
    <property type="term" value="F:ATP binding"/>
    <property type="evidence" value="ECO:0007669"/>
    <property type="project" value="InterPro"/>
</dbReference>